<comment type="cofactor">
    <cofactor evidence="1">
        <name>FAD</name>
        <dbReference type="ChEBI" id="CHEBI:57692"/>
    </cofactor>
</comment>
<dbReference type="InterPro" id="IPR006076">
    <property type="entry name" value="FAD-dep_OxRdtase"/>
</dbReference>
<keyword evidence="9" id="KW-1185">Reference proteome</keyword>
<evidence type="ECO:0000256" key="2">
    <source>
        <dbReference type="ARBA" id="ARBA00006730"/>
    </source>
</evidence>
<evidence type="ECO:0000256" key="4">
    <source>
        <dbReference type="ARBA" id="ARBA00022827"/>
    </source>
</evidence>
<evidence type="ECO:0000256" key="5">
    <source>
        <dbReference type="ARBA" id="ARBA00023002"/>
    </source>
</evidence>
<dbReference type="Gene3D" id="3.40.50.720">
    <property type="entry name" value="NAD(P)-binding Rossmann-like Domain"/>
    <property type="match status" value="1"/>
</dbReference>
<dbReference type="PANTHER" id="PTHR11530:SF11">
    <property type="entry name" value="D-ASPARTATE OXIDASE"/>
    <property type="match status" value="1"/>
</dbReference>
<evidence type="ECO:0000259" key="7">
    <source>
        <dbReference type="Pfam" id="PF01266"/>
    </source>
</evidence>
<dbReference type="RefSeq" id="XP_025599118.1">
    <property type="nucleotide sequence ID" value="XM_025744065.1"/>
</dbReference>
<keyword evidence="5" id="KW-0560">Oxidoreductase</keyword>
<dbReference type="STRING" id="58919.A0A316ZBC1"/>
<dbReference type="GeneID" id="37271609"/>
<evidence type="ECO:0000256" key="6">
    <source>
        <dbReference type="SAM" id="Phobius"/>
    </source>
</evidence>
<accession>A0A316ZBC1</accession>
<dbReference type="InterPro" id="IPR023209">
    <property type="entry name" value="DAO"/>
</dbReference>
<gene>
    <name evidence="8" type="ORF">FA09DRAFT_338122</name>
</gene>
<protein>
    <submittedName>
        <fullName evidence="8">Nucleotide-binding domain-containing protein</fullName>
    </submittedName>
</protein>
<organism evidence="8 9">
    <name type="scientific">Tilletiopsis washingtonensis</name>
    <dbReference type="NCBI Taxonomy" id="58919"/>
    <lineage>
        <taxon>Eukaryota</taxon>
        <taxon>Fungi</taxon>
        <taxon>Dikarya</taxon>
        <taxon>Basidiomycota</taxon>
        <taxon>Ustilaginomycotina</taxon>
        <taxon>Exobasidiomycetes</taxon>
        <taxon>Entylomatales</taxon>
        <taxon>Entylomatales incertae sedis</taxon>
        <taxon>Tilletiopsis</taxon>
    </lineage>
</organism>
<dbReference type="OrthoDB" id="2015447at2759"/>
<sequence length="421" mass="44030">MPAPQHIVILGGGVIGLSAGIALLDRADGPRDAVTLIAAELPADGTHASGSAVAAAPAHYASAWAGAHHVSDAREQRTRSWDQTSLAVMAQLAERGSDKSGRGEGASGLFWTAQRELWRAPEDIEKLVGWYPDYKPLPSASLPAGIACGATFSTLSIVVPEYLPWLQARFLALGGRLIHAKVNSLSDALSLAASPTAPARGAPPPTTPPSALIVSPGLGARTLGGVRDQGVHPVRGQTLLVEAPWLEEARKGQKHCAEGLSVVRAEGWRDTYVIPRGEGRFIVGGTRLVNDDDAAPRAETTAEILKRVLPFVPELADPSRRTLLTTPSPSDVRVLATNVGLRPARQGGARVERMCSSAAGVPSNVPVLACYGFGGVGYQASWGAVFEARDLLDDALERPRLPQGSTLASLASRSAAPAARL</sequence>
<reference evidence="8 9" key="1">
    <citation type="journal article" date="2018" name="Mol. Biol. Evol.">
        <title>Broad Genomic Sampling Reveals a Smut Pathogenic Ancestry of the Fungal Clade Ustilaginomycotina.</title>
        <authorList>
            <person name="Kijpornyongpan T."/>
            <person name="Mondo S.J."/>
            <person name="Barry K."/>
            <person name="Sandor L."/>
            <person name="Lee J."/>
            <person name="Lipzen A."/>
            <person name="Pangilinan J."/>
            <person name="LaButti K."/>
            <person name="Hainaut M."/>
            <person name="Henrissat B."/>
            <person name="Grigoriev I.V."/>
            <person name="Spatafora J.W."/>
            <person name="Aime M.C."/>
        </authorList>
    </citation>
    <scope>NUCLEOTIDE SEQUENCE [LARGE SCALE GENOMIC DNA]</scope>
    <source>
        <strain evidence="8 9">MCA 4186</strain>
    </source>
</reference>
<dbReference type="AlphaFoldDB" id="A0A316ZBC1"/>
<evidence type="ECO:0000256" key="1">
    <source>
        <dbReference type="ARBA" id="ARBA00001974"/>
    </source>
</evidence>
<evidence type="ECO:0000256" key="3">
    <source>
        <dbReference type="ARBA" id="ARBA00022630"/>
    </source>
</evidence>
<keyword evidence="6" id="KW-1133">Transmembrane helix</keyword>
<proteinExistence type="inferred from homology"/>
<comment type="similarity">
    <text evidence="2">Belongs to the DAMOX/DASOX family.</text>
</comment>
<dbReference type="GO" id="GO:0005737">
    <property type="term" value="C:cytoplasm"/>
    <property type="evidence" value="ECO:0007669"/>
    <property type="project" value="TreeGrafter"/>
</dbReference>
<feature type="domain" description="FAD dependent oxidoreductase" evidence="7">
    <location>
        <begin position="7"/>
        <end position="384"/>
    </location>
</feature>
<evidence type="ECO:0000313" key="8">
    <source>
        <dbReference type="EMBL" id="PWN98839.1"/>
    </source>
</evidence>
<keyword evidence="4" id="KW-0274">FAD</keyword>
<keyword evidence="6" id="KW-0812">Transmembrane</keyword>
<keyword evidence="6" id="KW-0472">Membrane</keyword>
<dbReference type="GO" id="GO:0019478">
    <property type="term" value="P:D-amino acid catabolic process"/>
    <property type="evidence" value="ECO:0007669"/>
    <property type="project" value="TreeGrafter"/>
</dbReference>
<dbReference type="SUPFAM" id="SSF54373">
    <property type="entry name" value="FAD-linked reductases, C-terminal domain"/>
    <property type="match status" value="1"/>
</dbReference>
<evidence type="ECO:0000313" key="9">
    <source>
        <dbReference type="Proteomes" id="UP000245946"/>
    </source>
</evidence>
<dbReference type="Gene3D" id="3.30.9.10">
    <property type="entry name" value="D-Amino Acid Oxidase, subunit A, domain 2"/>
    <property type="match status" value="1"/>
</dbReference>
<feature type="transmembrane region" description="Helical" evidence="6">
    <location>
        <begin position="6"/>
        <end position="24"/>
    </location>
</feature>
<keyword evidence="3" id="KW-0285">Flavoprotein</keyword>
<dbReference type="Pfam" id="PF01266">
    <property type="entry name" value="DAO"/>
    <property type="match status" value="1"/>
</dbReference>
<dbReference type="EMBL" id="KZ819290">
    <property type="protein sequence ID" value="PWN98839.1"/>
    <property type="molecule type" value="Genomic_DNA"/>
</dbReference>
<dbReference type="SUPFAM" id="SSF51971">
    <property type="entry name" value="Nucleotide-binding domain"/>
    <property type="match status" value="1"/>
</dbReference>
<dbReference type="Proteomes" id="UP000245946">
    <property type="component" value="Unassembled WGS sequence"/>
</dbReference>
<name>A0A316ZBC1_9BASI</name>
<dbReference type="PANTHER" id="PTHR11530">
    <property type="entry name" value="D-AMINO ACID OXIDASE"/>
    <property type="match status" value="1"/>
</dbReference>
<dbReference type="GO" id="GO:0071949">
    <property type="term" value="F:FAD binding"/>
    <property type="evidence" value="ECO:0007669"/>
    <property type="project" value="InterPro"/>
</dbReference>
<dbReference type="GO" id="GO:0003884">
    <property type="term" value="F:D-amino-acid oxidase activity"/>
    <property type="evidence" value="ECO:0007669"/>
    <property type="project" value="InterPro"/>
</dbReference>